<dbReference type="GO" id="GO:0005737">
    <property type="term" value="C:cytoplasm"/>
    <property type="evidence" value="ECO:0007669"/>
    <property type="project" value="UniProtKB-SubCell"/>
</dbReference>
<dbReference type="Pfam" id="PF04493">
    <property type="entry name" value="Endonuclease_5"/>
    <property type="match status" value="1"/>
</dbReference>
<evidence type="ECO:0000256" key="5">
    <source>
        <dbReference type="ARBA" id="ARBA00022801"/>
    </source>
</evidence>
<dbReference type="GO" id="GO:0043737">
    <property type="term" value="F:deoxyribonuclease V activity"/>
    <property type="evidence" value="ECO:0007669"/>
    <property type="project" value="TreeGrafter"/>
</dbReference>
<keyword evidence="4" id="KW-0255">Endonuclease</keyword>
<keyword evidence="5" id="KW-0378">Hydrolase</keyword>
<reference evidence="6" key="1">
    <citation type="journal article" date="2014" name="Front. Microbiol.">
        <title>High frequency of phylogenetically diverse reductive dehalogenase-homologous genes in deep subseafloor sedimentary metagenomes.</title>
        <authorList>
            <person name="Kawai M."/>
            <person name="Futagami T."/>
            <person name="Toyoda A."/>
            <person name="Takaki Y."/>
            <person name="Nishi S."/>
            <person name="Hori S."/>
            <person name="Arai W."/>
            <person name="Tsubouchi T."/>
            <person name="Morono Y."/>
            <person name="Uchiyama I."/>
            <person name="Ito T."/>
            <person name="Fujiyama A."/>
            <person name="Inagaki F."/>
            <person name="Takami H."/>
        </authorList>
    </citation>
    <scope>NUCLEOTIDE SEQUENCE</scope>
    <source>
        <strain evidence="6">Expedition CK06-06</strain>
    </source>
</reference>
<dbReference type="Gene3D" id="3.30.2170.10">
    <property type="entry name" value="archaeoglobus fulgidus dsm 4304 superfamily"/>
    <property type="match status" value="1"/>
</dbReference>
<dbReference type="PANTHER" id="PTHR28511:SF1">
    <property type="entry name" value="ENDONUCLEASE V"/>
    <property type="match status" value="1"/>
</dbReference>
<comment type="caution">
    <text evidence="6">The sequence shown here is derived from an EMBL/GenBank/DDBJ whole genome shotgun (WGS) entry which is preliminary data.</text>
</comment>
<evidence type="ECO:0000256" key="2">
    <source>
        <dbReference type="ARBA" id="ARBA00022490"/>
    </source>
</evidence>
<organism evidence="6">
    <name type="scientific">marine sediment metagenome</name>
    <dbReference type="NCBI Taxonomy" id="412755"/>
    <lineage>
        <taxon>unclassified sequences</taxon>
        <taxon>metagenomes</taxon>
        <taxon>ecological metagenomes</taxon>
    </lineage>
</organism>
<keyword evidence="2" id="KW-0963">Cytoplasm</keyword>
<accession>X1MLF0</accession>
<evidence type="ECO:0000256" key="1">
    <source>
        <dbReference type="ARBA" id="ARBA00004496"/>
    </source>
</evidence>
<sequence length="181" mass="19594">MKIVSPHRWDVSPSEAMEIQQGLRSRVSTEGTFSQVNTVAGVDVAVKAEVARAAIVVLSYPGLTPLDCSLAELPVEFPYVPGLLAFREAPPVLAALEKLKTEPDLFIFDAQGLAHPRRMGLATHLGVIIDRPSIGCAKSRLCGSHHEPGPERGSYTYLYDRDEIIGAVVRTKTGVSPLYIS</sequence>
<protein>
    <recommendedName>
        <fullName evidence="7">Endonuclease V</fullName>
    </recommendedName>
</protein>
<comment type="subcellular location">
    <subcellularLocation>
        <location evidence="1">Cytoplasm</location>
    </subcellularLocation>
</comment>
<dbReference type="GO" id="GO:0006281">
    <property type="term" value="P:DNA repair"/>
    <property type="evidence" value="ECO:0007669"/>
    <property type="project" value="InterPro"/>
</dbReference>
<keyword evidence="3" id="KW-0540">Nuclease</keyword>
<dbReference type="CDD" id="cd06559">
    <property type="entry name" value="Endonuclease_V"/>
    <property type="match status" value="1"/>
</dbReference>
<evidence type="ECO:0008006" key="7">
    <source>
        <dbReference type="Google" id="ProtNLM"/>
    </source>
</evidence>
<name>X1MLF0_9ZZZZ</name>
<evidence type="ECO:0000313" key="6">
    <source>
        <dbReference type="EMBL" id="GAI15505.1"/>
    </source>
</evidence>
<dbReference type="GO" id="GO:0016891">
    <property type="term" value="F:RNA endonuclease activity producing 5'-phosphomonoesters, hydrolytic mechanism"/>
    <property type="evidence" value="ECO:0007669"/>
    <property type="project" value="TreeGrafter"/>
</dbReference>
<dbReference type="GO" id="GO:0003727">
    <property type="term" value="F:single-stranded RNA binding"/>
    <property type="evidence" value="ECO:0007669"/>
    <property type="project" value="TreeGrafter"/>
</dbReference>
<dbReference type="InterPro" id="IPR007581">
    <property type="entry name" value="Endonuclease-V"/>
</dbReference>
<evidence type="ECO:0000256" key="3">
    <source>
        <dbReference type="ARBA" id="ARBA00022722"/>
    </source>
</evidence>
<evidence type="ECO:0000256" key="4">
    <source>
        <dbReference type="ARBA" id="ARBA00022759"/>
    </source>
</evidence>
<proteinExistence type="predicted"/>
<dbReference type="EMBL" id="BARV01006645">
    <property type="protein sequence ID" value="GAI15505.1"/>
    <property type="molecule type" value="Genomic_DNA"/>
</dbReference>
<gene>
    <name evidence="6" type="ORF">S06H3_13603</name>
</gene>
<dbReference type="AlphaFoldDB" id="X1MLF0"/>
<feature type="non-terminal residue" evidence="6">
    <location>
        <position position="181"/>
    </location>
</feature>
<dbReference type="PANTHER" id="PTHR28511">
    <property type="entry name" value="ENDONUCLEASE V"/>
    <property type="match status" value="1"/>
</dbReference>